<sequence length="69" mass="7478">MVLDSSSEVCFCLIALRMALERQCISLDRAHSLLKVTIGSSDDACSIHYSAHSGTGLSENICCIDPFEL</sequence>
<accession>A0A9Q1FCX7</accession>
<protein>
    <submittedName>
        <fullName evidence="1">Uncharacterized protein</fullName>
    </submittedName>
</protein>
<keyword evidence="2" id="KW-1185">Reference proteome</keyword>
<proteinExistence type="predicted"/>
<dbReference type="AlphaFoldDB" id="A0A9Q1FCX7"/>
<comment type="caution">
    <text evidence="1">The sequence shown here is derived from an EMBL/GenBank/DDBJ whole genome shotgun (WGS) entry which is preliminary data.</text>
</comment>
<name>A0A9Q1FCX7_SYNKA</name>
<evidence type="ECO:0000313" key="1">
    <source>
        <dbReference type="EMBL" id="KAJ8356043.1"/>
    </source>
</evidence>
<dbReference type="EMBL" id="JAINUF010000006">
    <property type="protein sequence ID" value="KAJ8356043.1"/>
    <property type="molecule type" value="Genomic_DNA"/>
</dbReference>
<gene>
    <name evidence="1" type="ORF">SKAU_G00188370</name>
</gene>
<organism evidence="1 2">
    <name type="scientific">Synaphobranchus kaupii</name>
    <name type="common">Kaup's arrowtooth eel</name>
    <dbReference type="NCBI Taxonomy" id="118154"/>
    <lineage>
        <taxon>Eukaryota</taxon>
        <taxon>Metazoa</taxon>
        <taxon>Chordata</taxon>
        <taxon>Craniata</taxon>
        <taxon>Vertebrata</taxon>
        <taxon>Euteleostomi</taxon>
        <taxon>Actinopterygii</taxon>
        <taxon>Neopterygii</taxon>
        <taxon>Teleostei</taxon>
        <taxon>Anguilliformes</taxon>
        <taxon>Synaphobranchidae</taxon>
        <taxon>Synaphobranchus</taxon>
    </lineage>
</organism>
<reference evidence="1" key="1">
    <citation type="journal article" date="2023" name="Science">
        <title>Genome structures resolve the early diversification of teleost fishes.</title>
        <authorList>
            <person name="Parey E."/>
            <person name="Louis A."/>
            <person name="Montfort J."/>
            <person name="Bouchez O."/>
            <person name="Roques C."/>
            <person name="Iampietro C."/>
            <person name="Lluch J."/>
            <person name="Castinel A."/>
            <person name="Donnadieu C."/>
            <person name="Desvignes T."/>
            <person name="Floi Bucao C."/>
            <person name="Jouanno E."/>
            <person name="Wen M."/>
            <person name="Mejri S."/>
            <person name="Dirks R."/>
            <person name="Jansen H."/>
            <person name="Henkel C."/>
            <person name="Chen W.J."/>
            <person name="Zahm M."/>
            <person name="Cabau C."/>
            <person name="Klopp C."/>
            <person name="Thompson A.W."/>
            <person name="Robinson-Rechavi M."/>
            <person name="Braasch I."/>
            <person name="Lecointre G."/>
            <person name="Bobe J."/>
            <person name="Postlethwait J.H."/>
            <person name="Berthelot C."/>
            <person name="Roest Crollius H."/>
            <person name="Guiguen Y."/>
        </authorList>
    </citation>
    <scope>NUCLEOTIDE SEQUENCE</scope>
    <source>
        <strain evidence="1">WJC10195</strain>
    </source>
</reference>
<evidence type="ECO:0000313" key="2">
    <source>
        <dbReference type="Proteomes" id="UP001152622"/>
    </source>
</evidence>
<dbReference type="Proteomes" id="UP001152622">
    <property type="component" value="Chromosome 6"/>
</dbReference>